<evidence type="ECO:0000256" key="7">
    <source>
        <dbReference type="ARBA" id="ARBA00022829"/>
    </source>
</evidence>
<evidence type="ECO:0000256" key="5">
    <source>
        <dbReference type="ARBA" id="ARBA00022692"/>
    </source>
</evidence>
<evidence type="ECO:0000256" key="14">
    <source>
        <dbReference type="SAM" id="MobiDB-lite"/>
    </source>
</evidence>
<keyword evidence="10" id="KW-0238">DNA-binding</keyword>
<dbReference type="Gene3D" id="3.30.980.40">
    <property type="match status" value="1"/>
</dbReference>
<dbReference type="PANTHER" id="PTHR22683:SF41">
    <property type="entry name" value="DNA TRANSLOCASE FTSK"/>
    <property type="match status" value="1"/>
</dbReference>
<accession>F4KLN0</accession>
<dbReference type="SUPFAM" id="SSF52540">
    <property type="entry name" value="P-loop containing nucleoside triphosphate hydrolases"/>
    <property type="match status" value="1"/>
</dbReference>
<keyword evidence="7" id="KW-0159">Chromosome partition</keyword>
<protein>
    <submittedName>
        <fullName evidence="17">Cell division protein FtsK/SpoIIIE</fullName>
    </submittedName>
</protein>
<dbReference type="HOGENOM" id="CLU_001981_9_9_10"/>
<evidence type="ECO:0000256" key="8">
    <source>
        <dbReference type="ARBA" id="ARBA00022840"/>
    </source>
</evidence>
<dbReference type="EMBL" id="CP002689">
    <property type="protein sequence ID" value="AEE12137.1"/>
    <property type="molecule type" value="Genomic_DNA"/>
</dbReference>
<keyword evidence="6 13" id="KW-0547">Nucleotide-binding</keyword>
<dbReference type="GO" id="GO:0005886">
    <property type="term" value="C:plasma membrane"/>
    <property type="evidence" value="ECO:0007669"/>
    <property type="project" value="UniProtKB-SubCell"/>
</dbReference>
<keyword evidence="3" id="KW-1003">Cell membrane</keyword>
<dbReference type="InterPro" id="IPR025199">
    <property type="entry name" value="FtsK_4TM"/>
</dbReference>
<feature type="region of interest" description="Disordered" evidence="14">
    <location>
        <begin position="63"/>
        <end position="93"/>
    </location>
</feature>
<keyword evidence="9 15" id="KW-1133">Transmembrane helix</keyword>
<dbReference type="AlphaFoldDB" id="F4KLN0"/>
<feature type="compositionally biased region" description="Low complexity" evidence="14">
    <location>
        <begin position="366"/>
        <end position="381"/>
    </location>
</feature>
<dbReference type="InterPro" id="IPR018541">
    <property type="entry name" value="Ftsk_gamma"/>
</dbReference>
<reference evidence="18" key="1">
    <citation type="submission" date="2011-04" db="EMBL/GenBank/DDBJ databases">
        <title>The complete genome of Porphyromonas asaccharolytica DSM 20707.</title>
        <authorList>
            <person name="Lucas S."/>
            <person name="Han J."/>
            <person name="Lapidus A."/>
            <person name="Bruce D."/>
            <person name="Goodwin L."/>
            <person name="Pitluck S."/>
            <person name="Peters L."/>
            <person name="Kyrpides N."/>
            <person name="Mavromatis K."/>
            <person name="Ivanova N."/>
            <person name="Ovchinnikova G."/>
            <person name="Pagani I."/>
            <person name="Lu M."/>
            <person name="Detter J.C."/>
            <person name="Tapia R."/>
            <person name="Han C."/>
            <person name="Land M."/>
            <person name="Hauser L."/>
            <person name="Markowitz V."/>
            <person name="Cheng J.-F."/>
            <person name="Hugenholtz P."/>
            <person name="Woyke T."/>
            <person name="Wu D."/>
            <person name="Gronow S."/>
            <person name="Wellnitz S."/>
            <person name="Brambilla E."/>
            <person name="Klenk H.-P."/>
            <person name="Eisen J.A."/>
        </authorList>
    </citation>
    <scope>NUCLEOTIDE SEQUENCE [LARGE SCALE GENOMIC DNA]</scope>
    <source>
        <strain evidence="18">ATCC 25260 / DSM 20707 / VPI 4198</strain>
    </source>
</reference>
<feature type="transmembrane region" description="Helical" evidence="15">
    <location>
        <begin position="190"/>
        <end position="209"/>
    </location>
</feature>
<comment type="similarity">
    <text evidence="2">Belongs to the FtsK/SpoIIIE/SftA family.</text>
</comment>
<evidence type="ECO:0000256" key="1">
    <source>
        <dbReference type="ARBA" id="ARBA00004651"/>
    </source>
</evidence>
<evidence type="ECO:0000256" key="9">
    <source>
        <dbReference type="ARBA" id="ARBA00022989"/>
    </source>
</evidence>
<dbReference type="InterPro" id="IPR050206">
    <property type="entry name" value="FtsK/SpoIIIE/SftA"/>
</dbReference>
<evidence type="ECO:0000256" key="12">
    <source>
        <dbReference type="ARBA" id="ARBA00023306"/>
    </source>
</evidence>
<keyword evidence="5 15" id="KW-0812">Transmembrane</keyword>
<proteinExistence type="inferred from homology"/>
<dbReference type="KEGG" id="pah:Poras_0183"/>
<feature type="compositionally biased region" description="Polar residues" evidence="14">
    <location>
        <begin position="385"/>
        <end position="405"/>
    </location>
</feature>
<dbReference type="InterPro" id="IPR027417">
    <property type="entry name" value="P-loop_NTPase"/>
</dbReference>
<feature type="region of interest" description="Disordered" evidence="14">
    <location>
        <begin position="309"/>
        <end position="436"/>
    </location>
</feature>
<dbReference type="Pfam" id="PF09397">
    <property type="entry name" value="FtsK_gamma"/>
    <property type="match status" value="1"/>
</dbReference>
<evidence type="ECO:0000256" key="3">
    <source>
        <dbReference type="ARBA" id="ARBA00022475"/>
    </source>
</evidence>
<evidence type="ECO:0000313" key="17">
    <source>
        <dbReference type="EMBL" id="AEE12137.1"/>
    </source>
</evidence>
<comment type="subcellular location">
    <subcellularLocation>
        <location evidence="1">Cell membrane</location>
        <topology evidence="1">Multi-pass membrane protein</topology>
    </subcellularLocation>
</comment>
<evidence type="ECO:0000259" key="16">
    <source>
        <dbReference type="PROSITE" id="PS50901"/>
    </source>
</evidence>
<dbReference type="Proteomes" id="UP000006545">
    <property type="component" value="Chromosome"/>
</dbReference>
<keyword evidence="11 15" id="KW-0472">Membrane</keyword>
<sequence>MCNGNQRQAEPLSNAIEREMWCAIGVKIVTFASSFLVRRSPRMVRCSRYRLPDYYLMATSKDKLTKKRSTKTRKRTNAPGRKDSTPSRSVGSRMRSWAQGLQNNIVNKRYGELISFILGLILLAFIIYILVACGSYLMVGSRDQSIVTELTPWEALTQTLPEGIDSSVVEIQNITRVHGAYLAHWLMDGFLGFGSWLLLLFGIVCALRMMRITKRGSLIKLCVYTILLSLWTALALSALQSILGMPTFFRWGGVYGALWLGKMLPAIGWLGVSLTLLVTIIILIVVIRYEYLQWMRRAIGLGWVKRPNRRHTTDSSLESIDDETEPTGGEPTDTNEEILPDDEDGDLNTTKDEDEEAPLPASSVLAAQSASHTTSQATANAPQARRQSVSTPAEESLEGSVTVTVAQGDADSQAVSVMPQSDTRRGGYQMPSPDLLADVDQSSQTIDRTEIKEIEQLIIEKLSDLGIGLEPVEVTIGPTVTLYEFKLDPKVKVNRIRSLEDDIAMKVESIGGIRIIAPMPGRGTIGIEVPNRNPRTVGMKALITSQKFITTDMKLPIAIGRTITNDVYLFDLSKMPHLLIAGATGQGKSVGLNALITSLLYNKRPEELKLILIDPKMLEFSIYESIGRHFLTKLEDAEKYIITDTTKALPVLESLCVDMDGRYELLARAKVRNIAEYNKLFRQGHLREEDGFVFLPYLVLIVDEFADLIMTTGRAIEKPIARLAQKARAAGIHIVLATQRPSTDVITGLIKANFPARIAFKVSSQVDSRTILDTKSAKDLIGRGDMLINDGKEMRRIQCAFIDTPETERIVDHISRQPYPTEPYLLPEPPATEGAAGAAGVGGGATERDPLFEEVARHVVQMQQGSTSNIQRRFNIGYNRAGRIMDQLYECGIVSGQDGSKPRQVLIADETTLDQLLDTF</sequence>
<dbReference type="InterPro" id="IPR036390">
    <property type="entry name" value="WH_DNA-bd_sf"/>
</dbReference>
<evidence type="ECO:0000256" key="11">
    <source>
        <dbReference type="ARBA" id="ARBA00023136"/>
    </source>
</evidence>
<feature type="transmembrane region" description="Helical" evidence="15">
    <location>
        <begin position="221"/>
        <end position="243"/>
    </location>
</feature>
<dbReference type="GO" id="GO:0051301">
    <property type="term" value="P:cell division"/>
    <property type="evidence" value="ECO:0007669"/>
    <property type="project" value="UniProtKB-KW"/>
</dbReference>
<dbReference type="GO" id="GO:0007059">
    <property type="term" value="P:chromosome segregation"/>
    <property type="evidence" value="ECO:0007669"/>
    <property type="project" value="UniProtKB-KW"/>
</dbReference>
<dbReference type="InterPro" id="IPR002543">
    <property type="entry name" value="FtsK_dom"/>
</dbReference>
<dbReference type="GO" id="GO:0005524">
    <property type="term" value="F:ATP binding"/>
    <property type="evidence" value="ECO:0007669"/>
    <property type="project" value="UniProtKB-UniRule"/>
</dbReference>
<keyword evidence="4 17" id="KW-0132">Cell division</keyword>
<keyword evidence="18" id="KW-1185">Reference proteome</keyword>
<feature type="transmembrane region" description="Helical" evidence="15">
    <location>
        <begin position="113"/>
        <end position="139"/>
    </location>
</feature>
<feature type="binding site" evidence="13">
    <location>
        <begin position="582"/>
        <end position="589"/>
    </location>
    <ligand>
        <name>ATP</name>
        <dbReference type="ChEBI" id="CHEBI:30616"/>
    </ligand>
</feature>
<feature type="compositionally biased region" description="Basic residues" evidence="14">
    <location>
        <begin position="64"/>
        <end position="76"/>
    </location>
</feature>
<dbReference type="Pfam" id="PF17854">
    <property type="entry name" value="FtsK_alpha"/>
    <property type="match status" value="1"/>
</dbReference>
<dbReference type="InterPro" id="IPR041027">
    <property type="entry name" value="FtsK_alpha"/>
</dbReference>
<dbReference type="SMART" id="SM00843">
    <property type="entry name" value="Ftsk_gamma"/>
    <property type="match status" value="1"/>
</dbReference>
<keyword evidence="8 13" id="KW-0067">ATP-binding</keyword>
<name>F4KLN0_PORAD</name>
<evidence type="ECO:0000256" key="10">
    <source>
        <dbReference type="ARBA" id="ARBA00023125"/>
    </source>
</evidence>
<dbReference type="CDD" id="cd01127">
    <property type="entry name" value="TrwB_TraG_TraD_VirD4"/>
    <property type="match status" value="1"/>
</dbReference>
<keyword evidence="12" id="KW-0131">Cell cycle</keyword>
<dbReference type="Pfam" id="PF13491">
    <property type="entry name" value="FtsK_4TM"/>
    <property type="match status" value="1"/>
</dbReference>
<evidence type="ECO:0000256" key="13">
    <source>
        <dbReference type="PROSITE-ProRule" id="PRU00289"/>
    </source>
</evidence>
<dbReference type="RefSeq" id="WP_013759827.1">
    <property type="nucleotide sequence ID" value="NC_015501.1"/>
</dbReference>
<gene>
    <name evidence="17" type="ordered locus">Poras_0183</name>
</gene>
<feature type="transmembrane region" description="Helical" evidence="15">
    <location>
        <begin position="263"/>
        <end position="287"/>
    </location>
</feature>
<dbReference type="PANTHER" id="PTHR22683">
    <property type="entry name" value="SPORULATION PROTEIN RELATED"/>
    <property type="match status" value="1"/>
</dbReference>
<organism evidence="17 18">
    <name type="scientific">Porphyromonas asaccharolytica (strain ATCC 25260 / DSM 20707 / BCRC 10618 / CCUG 7834 / JCM 6326 / LMG 13178 / VPI 4198 / B440)</name>
    <name type="common">Bacteroides asaccharolyticus</name>
    <dbReference type="NCBI Taxonomy" id="879243"/>
    <lineage>
        <taxon>Bacteria</taxon>
        <taxon>Pseudomonadati</taxon>
        <taxon>Bacteroidota</taxon>
        <taxon>Bacteroidia</taxon>
        <taxon>Bacteroidales</taxon>
        <taxon>Porphyromonadaceae</taxon>
        <taxon>Porphyromonas</taxon>
    </lineage>
</organism>
<dbReference type="GO" id="GO:0003677">
    <property type="term" value="F:DNA binding"/>
    <property type="evidence" value="ECO:0007669"/>
    <property type="project" value="UniProtKB-KW"/>
</dbReference>
<dbReference type="STRING" id="879243.Poras_0183"/>
<dbReference type="Pfam" id="PF01580">
    <property type="entry name" value="FtsK_SpoIIIE"/>
    <property type="match status" value="1"/>
</dbReference>
<dbReference type="Gene3D" id="3.40.50.300">
    <property type="entry name" value="P-loop containing nucleotide triphosphate hydrolases"/>
    <property type="match status" value="1"/>
</dbReference>
<feature type="domain" description="FtsK" evidence="16">
    <location>
        <begin position="564"/>
        <end position="769"/>
    </location>
</feature>
<dbReference type="Gene3D" id="1.10.10.10">
    <property type="entry name" value="Winged helix-like DNA-binding domain superfamily/Winged helix DNA-binding domain"/>
    <property type="match status" value="1"/>
</dbReference>
<evidence type="ECO:0000256" key="4">
    <source>
        <dbReference type="ARBA" id="ARBA00022618"/>
    </source>
</evidence>
<evidence type="ECO:0000313" key="18">
    <source>
        <dbReference type="Proteomes" id="UP000006545"/>
    </source>
</evidence>
<feature type="compositionally biased region" description="Acidic residues" evidence="14">
    <location>
        <begin position="333"/>
        <end position="357"/>
    </location>
</feature>
<evidence type="ECO:0000256" key="2">
    <source>
        <dbReference type="ARBA" id="ARBA00006474"/>
    </source>
</evidence>
<dbReference type="eggNOG" id="COG1674">
    <property type="taxonomic scope" value="Bacteria"/>
</dbReference>
<evidence type="ECO:0000256" key="6">
    <source>
        <dbReference type="ARBA" id="ARBA00022741"/>
    </source>
</evidence>
<dbReference type="InterPro" id="IPR036388">
    <property type="entry name" value="WH-like_DNA-bd_sf"/>
</dbReference>
<evidence type="ECO:0000256" key="15">
    <source>
        <dbReference type="SAM" id="Phobius"/>
    </source>
</evidence>
<dbReference type="OrthoDB" id="9807790at2"/>
<dbReference type="PROSITE" id="PS50901">
    <property type="entry name" value="FTSK"/>
    <property type="match status" value="1"/>
</dbReference>
<dbReference type="SUPFAM" id="SSF46785">
    <property type="entry name" value="Winged helix' DNA-binding domain"/>
    <property type="match status" value="1"/>
</dbReference>